<dbReference type="PANTHER" id="PTHR36361">
    <property type="entry name" value="PROTEIN APEM9"/>
    <property type="match status" value="1"/>
</dbReference>
<comment type="caution">
    <text evidence="2">The sequence shown here is derived from an EMBL/GenBank/DDBJ whole genome shotgun (WGS) entry which is preliminary data.</text>
</comment>
<keyword evidence="1" id="KW-1133">Transmembrane helix</keyword>
<keyword evidence="1" id="KW-0812">Transmembrane</keyword>
<sequence length="326" mass="36438">MSSHNSTWDQIDRSESYLVSCMYEEAVSSSSSVLKQLLSSLTAMVFVQSLNELGRTSEILKELKLLFGSVCVVPVQVFLTGVCFEMQADPSDVRESLEEFLSMWESVDEEHYILANTEKNIGNMVGHGNPTLLGIDKYLEVVEVYVVTLLAVLQRDVNCAVSWVEKAALPEQKRQELLRRLNSMYANKAVSLSQGNSLKEEDAHAGIARVFDNTNLQSTCNNAAKETIMKLSKQRVPGISWFRNITLRFGNAQLVISSRSILLGCLLLLTYYFMRRKQADLKRVLKRQALNVKKAATDLWQLAFSYQVNPLAAVQPISSASPGSGR</sequence>
<dbReference type="InterPro" id="IPR034571">
    <property type="entry name" value="APEM9"/>
</dbReference>
<keyword evidence="2" id="KW-0808">Transferase</keyword>
<protein>
    <submittedName>
        <fullName evidence="2">3-phosphoinositide-dependent protein kinase-1</fullName>
    </submittedName>
</protein>
<keyword evidence="2" id="KW-0418">Kinase</keyword>
<proteinExistence type="predicted"/>
<keyword evidence="1" id="KW-0472">Membrane</keyword>
<dbReference type="AlphaFoldDB" id="A0AAD8N0H2"/>
<reference evidence="2" key="2">
    <citation type="submission" date="2023-05" db="EMBL/GenBank/DDBJ databases">
        <authorList>
            <person name="Schelkunov M.I."/>
        </authorList>
    </citation>
    <scope>NUCLEOTIDE SEQUENCE</scope>
    <source>
        <strain evidence="2">Hsosn_3</strain>
        <tissue evidence="2">Leaf</tissue>
    </source>
</reference>
<evidence type="ECO:0000313" key="2">
    <source>
        <dbReference type="EMBL" id="KAK1392044.1"/>
    </source>
</evidence>
<dbReference type="EMBL" id="JAUIZM010000003">
    <property type="protein sequence ID" value="KAK1392044.1"/>
    <property type="molecule type" value="Genomic_DNA"/>
</dbReference>
<evidence type="ECO:0000256" key="1">
    <source>
        <dbReference type="SAM" id="Phobius"/>
    </source>
</evidence>
<keyword evidence="3" id="KW-1185">Reference proteome</keyword>
<dbReference type="Proteomes" id="UP001237642">
    <property type="component" value="Unassembled WGS sequence"/>
</dbReference>
<reference evidence="2" key="1">
    <citation type="submission" date="2023-02" db="EMBL/GenBank/DDBJ databases">
        <title>Genome of toxic invasive species Heracleum sosnowskyi carries increased number of genes despite the absence of recent whole-genome duplications.</title>
        <authorList>
            <person name="Schelkunov M."/>
            <person name="Shtratnikova V."/>
            <person name="Makarenko M."/>
            <person name="Klepikova A."/>
            <person name="Omelchenko D."/>
            <person name="Novikova G."/>
            <person name="Obukhova E."/>
            <person name="Bogdanov V."/>
            <person name="Penin A."/>
            <person name="Logacheva M."/>
        </authorList>
    </citation>
    <scope>NUCLEOTIDE SEQUENCE</scope>
    <source>
        <strain evidence="2">Hsosn_3</strain>
        <tissue evidence="2">Leaf</tissue>
    </source>
</reference>
<evidence type="ECO:0000313" key="3">
    <source>
        <dbReference type="Proteomes" id="UP001237642"/>
    </source>
</evidence>
<dbReference type="PANTHER" id="PTHR36361:SF1">
    <property type="entry name" value="PROTEIN APEM9"/>
    <property type="match status" value="1"/>
</dbReference>
<name>A0AAD8N0H2_9APIA</name>
<dbReference type="GO" id="GO:0016301">
    <property type="term" value="F:kinase activity"/>
    <property type="evidence" value="ECO:0007669"/>
    <property type="project" value="UniProtKB-KW"/>
</dbReference>
<feature type="transmembrane region" description="Helical" evidence="1">
    <location>
        <begin position="254"/>
        <end position="274"/>
    </location>
</feature>
<organism evidence="2 3">
    <name type="scientific">Heracleum sosnowskyi</name>
    <dbReference type="NCBI Taxonomy" id="360622"/>
    <lineage>
        <taxon>Eukaryota</taxon>
        <taxon>Viridiplantae</taxon>
        <taxon>Streptophyta</taxon>
        <taxon>Embryophyta</taxon>
        <taxon>Tracheophyta</taxon>
        <taxon>Spermatophyta</taxon>
        <taxon>Magnoliopsida</taxon>
        <taxon>eudicotyledons</taxon>
        <taxon>Gunneridae</taxon>
        <taxon>Pentapetalae</taxon>
        <taxon>asterids</taxon>
        <taxon>campanulids</taxon>
        <taxon>Apiales</taxon>
        <taxon>Apiaceae</taxon>
        <taxon>Apioideae</taxon>
        <taxon>apioid superclade</taxon>
        <taxon>Tordylieae</taxon>
        <taxon>Tordyliinae</taxon>
        <taxon>Heracleum</taxon>
    </lineage>
</organism>
<accession>A0AAD8N0H2</accession>
<gene>
    <name evidence="2" type="ORF">POM88_011100</name>
</gene>
<dbReference type="GO" id="GO:0015919">
    <property type="term" value="P:peroxisomal membrane transport"/>
    <property type="evidence" value="ECO:0007669"/>
    <property type="project" value="InterPro"/>
</dbReference>